<dbReference type="SUPFAM" id="SSF56601">
    <property type="entry name" value="beta-lactamase/transpeptidase-like"/>
    <property type="match status" value="1"/>
</dbReference>
<keyword evidence="6" id="KW-1185">Reference proteome</keyword>
<dbReference type="AlphaFoldDB" id="A0A3Q8S635"/>
<evidence type="ECO:0000256" key="1">
    <source>
        <dbReference type="ARBA" id="ARBA00004370"/>
    </source>
</evidence>
<dbReference type="InterPro" id="IPR001466">
    <property type="entry name" value="Beta-lactam-related"/>
</dbReference>
<feature type="domain" description="Beta-lactamase-related" evidence="4">
    <location>
        <begin position="104"/>
        <end position="425"/>
    </location>
</feature>
<feature type="transmembrane region" description="Helical" evidence="3">
    <location>
        <begin position="68"/>
        <end position="86"/>
    </location>
</feature>
<sequence>MIKDLIKYAPGLSVIMREESGRIVCSSWSPRYRSLHNNLERMNRVESNERDLRVTKGRITMKTIRSRIGSFIAYAMLSIVIITMIACWNELGTLFNSGNYDNEDNMVETIMAKTATPGVAVIVSEQGETKYKFYGYADVNNNKMVREESLFELGSTTKAFTALAIILLADEGYLSYSDYISDYIPWFEPTFKGEKVNISINQLLAHTSGIPSWSIRLIPEGTTEDMLEKTIHNISDIALDTYPGTEYNYATVNYDVLAMIIEEVTGKSYQDYVTENILVPLKMIDSYFSTGQEKESDKLTKGYRVFFGRSLEYDAPRYYGNIAAGYLVTNSKDIGRWINAQMGIDEIPDNLMNAIQKSHEIDIKTAGYEEKNQYYSFGWTIDTKNRVVSHNGANPNYSSQAIIDLEKQQGIFVLANMNSTAPSLIASNTYENMNGNHMNKFNYDDVYLLIDLVFSFLVIIAVVILCFQAIKLVRGIKPIINDEKTRFRKITANSIALILRVMLLVLVIIWPFLLNLDYLMIGVWMSYSVYMWIGLTTINCILSIIINIRKMAIIRSGL</sequence>
<evidence type="ECO:0000259" key="4">
    <source>
        <dbReference type="Pfam" id="PF00144"/>
    </source>
</evidence>
<keyword evidence="5" id="KW-0378">Hydrolase</keyword>
<dbReference type="GO" id="GO:0016787">
    <property type="term" value="F:hydrolase activity"/>
    <property type="evidence" value="ECO:0007669"/>
    <property type="project" value="UniProtKB-KW"/>
</dbReference>
<dbReference type="OrthoDB" id="846150at2"/>
<reference evidence="5 6" key="1">
    <citation type="submission" date="2018-11" db="EMBL/GenBank/DDBJ databases">
        <title>Genome sequencing of Paenibacillus lentus DSM25539(T).</title>
        <authorList>
            <person name="Kook J.-K."/>
            <person name="Park S.-N."/>
            <person name="Lim Y.K."/>
        </authorList>
    </citation>
    <scope>NUCLEOTIDE SEQUENCE [LARGE SCALE GENOMIC DNA]</scope>
    <source>
        <strain evidence="5 6">DSM 25539</strain>
    </source>
</reference>
<evidence type="ECO:0000313" key="5">
    <source>
        <dbReference type="EMBL" id="AZK47942.1"/>
    </source>
</evidence>
<dbReference type="Gene3D" id="3.40.710.10">
    <property type="entry name" value="DD-peptidase/beta-lactamase superfamily"/>
    <property type="match status" value="1"/>
</dbReference>
<dbReference type="KEGG" id="plen:EIM92_18690"/>
<organism evidence="5 6">
    <name type="scientific">Paenibacillus lentus</name>
    <dbReference type="NCBI Taxonomy" id="1338368"/>
    <lineage>
        <taxon>Bacteria</taxon>
        <taxon>Bacillati</taxon>
        <taxon>Bacillota</taxon>
        <taxon>Bacilli</taxon>
        <taxon>Bacillales</taxon>
        <taxon>Paenibacillaceae</taxon>
        <taxon>Paenibacillus</taxon>
    </lineage>
</organism>
<name>A0A3Q8S635_9BACL</name>
<dbReference type="InterPro" id="IPR012338">
    <property type="entry name" value="Beta-lactam/transpept-like"/>
</dbReference>
<feature type="transmembrane region" description="Helical" evidence="3">
    <location>
        <begin position="490"/>
        <end position="513"/>
    </location>
</feature>
<dbReference type="GO" id="GO:0016020">
    <property type="term" value="C:membrane"/>
    <property type="evidence" value="ECO:0007669"/>
    <property type="project" value="UniProtKB-SubCell"/>
</dbReference>
<keyword evidence="3" id="KW-1133">Transmembrane helix</keyword>
<evidence type="ECO:0000313" key="6">
    <source>
        <dbReference type="Proteomes" id="UP000273145"/>
    </source>
</evidence>
<gene>
    <name evidence="5" type="ORF">EIM92_18690</name>
</gene>
<comment type="subcellular location">
    <subcellularLocation>
        <location evidence="1">Membrane</location>
    </subcellularLocation>
</comment>
<evidence type="ECO:0000256" key="2">
    <source>
        <dbReference type="ARBA" id="ARBA00023136"/>
    </source>
</evidence>
<dbReference type="PANTHER" id="PTHR46825">
    <property type="entry name" value="D-ALANYL-D-ALANINE-CARBOXYPEPTIDASE/ENDOPEPTIDASE AMPH"/>
    <property type="match status" value="1"/>
</dbReference>
<feature type="transmembrane region" description="Helical" evidence="3">
    <location>
        <begin position="529"/>
        <end position="548"/>
    </location>
</feature>
<accession>A0A3Q8S635</accession>
<keyword evidence="2 3" id="KW-0472">Membrane</keyword>
<protein>
    <submittedName>
        <fullName evidence="5">Class A beta-lactamase-related serine hydrolase</fullName>
    </submittedName>
</protein>
<proteinExistence type="predicted"/>
<evidence type="ECO:0000256" key="3">
    <source>
        <dbReference type="SAM" id="Phobius"/>
    </source>
</evidence>
<dbReference type="Proteomes" id="UP000273145">
    <property type="component" value="Chromosome"/>
</dbReference>
<dbReference type="Pfam" id="PF00144">
    <property type="entry name" value="Beta-lactamase"/>
    <property type="match status" value="1"/>
</dbReference>
<keyword evidence="3" id="KW-0812">Transmembrane</keyword>
<dbReference type="PANTHER" id="PTHR46825:SF11">
    <property type="entry name" value="PENICILLIN-BINDING PROTEIN 4"/>
    <property type="match status" value="1"/>
</dbReference>
<dbReference type="InterPro" id="IPR050491">
    <property type="entry name" value="AmpC-like"/>
</dbReference>
<dbReference type="EMBL" id="CP034248">
    <property type="protein sequence ID" value="AZK47942.1"/>
    <property type="molecule type" value="Genomic_DNA"/>
</dbReference>
<feature type="transmembrane region" description="Helical" evidence="3">
    <location>
        <begin position="446"/>
        <end position="470"/>
    </location>
</feature>